<protein>
    <submittedName>
        <fullName evidence="13">Mg2+ and Co2+ transporter CorB</fullName>
    </submittedName>
</protein>
<dbReference type="InterPro" id="IPR000644">
    <property type="entry name" value="CBS_dom"/>
</dbReference>
<dbReference type="Gene3D" id="3.30.465.10">
    <property type="match status" value="1"/>
</dbReference>
<evidence type="ECO:0000256" key="3">
    <source>
        <dbReference type="ARBA" id="ARBA00022692"/>
    </source>
</evidence>
<dbReference type="InterPro" id="IPR005170">
    <property type="entry name" value="Transptr-assoc_dom"/>
</dbReference>
<keyword evidence="5 9" id="KW-1133">Transmembrane helix</keyword>
<dbReference type="InterPro" id="IPR016169">
    <property type="entry name" value="FAD-bd_PCMH_sub2"/>
</dbReference>
<dbReference type="Pfam" id="PF00571">
    <property type="entry name" value="CBS"/>
    <property type="match status" value="1"/>
</dbReference>
<feature type="transmembrane region" description="Helical" evidence="10">
    <location>
        <begin position="138"/>
        <end position="160"/>
    </location>
</feature>
<dbReference type="Pfam" id="PF03471">
    <property type="entry name" value="CorC_HlyC"/>
    <property type="match status" value="1"/>
</dbReference>
<dbReference type="CDD" id="cd04590">
    <property type="entry name" value="CBS_pair_CorC_HlyC_assoc"/>
    <property type="match status" value="1"/>
</dbReference>
<dbReference type="OrthoDB" id="9798188at2"/>
<dbReference type="SUPFAM" id="SSF56176">
    <property type="entry name" value="FAD-binding/transporter-associated domain-like"/>
    <property type="match status" value="1"/>
</dbReference>
<dbReference type="GO" id="GO:0050660">
    <property type="term" value="F:flavin adenine dinucleotide binding"/>
    <property type="evidence" value="ECO:0007669"/>
    <property type="project" value="InterPro"/>
</dbReference>
<dbReference type="InterPro" id="IPR046342">
    <property type="entry name" value="CBS_dom_sf"/>
</dbReference>
<evidence type="ECO:0000256" key="7">
    <source>
        <dbReference type="ARBA" id="ARBA00023136"/>
    </source>
</evidence>
<gene>
    <name evidence="13" type="primary">ytfL_2</name>
    <name evidence="13" type="ORF">NCTC12020_01411</name>
</gene>
<keyword evidence="7 9" id="KW-0472">Membrane</keyword>
<dbReference type="Gene3D" id="3.10.580.10">
    <property type="entry name" value="CBS-domain"/>
    <property type="match status" value="1"/>
</dbReference>
<keyword evidence="6 8" id="KW-0129">CBS domain</keyword>
<evidence type="ECO:0000256" key="5">
    <source>
        <dbReference type="ARBA" id="ARBA00022989"/>
    </source>
</evidence>
<dbReference type="SMART" id="SM01091">
    <property type="entry name" value="CorC_HlyC"/>
    <property type="match status" value="1"/>
</dbReference>
<dbReference type="Pfam" id="PF01595">
    <property type="entry name" value="CNNM"/>
    <property type="match status" value="1"/>
</dbReference>
<dbReference type="AlphaFoldDB" id="A0A380NLD5"/>
<evidence type="ECO:0000259" key="12">
    <source>
        <dbReference type="PROSITE" id="PS51846"/>
    </source>
</evidence>
<evidence type="ECO:0000256" key="2">
    <source>
        <dbReference type="ARBA" id="ARBA00006337"/>
    </source>
</evidence>
<evidence type="ECO:0000313" key="13">
    <source>
        <dbReference type="EMBL" id="SUP43916.1"/>
    </source>
</evidence>
<organism evidence="13 14">
    <name type="scientific">Veillonella criceti</name>
    <dbReference type="NCBI Taxonomy" id="103891"/>
    <lineage>
        <taxon>Bacteria</taxon>
        <taxon>Bacillati</taxon>
        <taxon>Bacillota</taxon>
        <taxon>Negativicutes</taxon>
        <taxon>Veillonellales</taxon>
        <taxon>Veillonellaceae</taxon>
        <taxon>Veillonella</taxon>
    </lineage>
</organism>
<evidence type="ECO:0000256" key="10">
    <source>
        <dbReference type="SAM" id="Phobius"/>
    </source>
</evidence>
<dbReference type="InterPro" id="IPR002550">
    <property type="entry name" value="CNNM"/>
</dbReference>
<comment type="similarity">
    <text evidence="2">Belongs to the UPF0053 family.</text>
</comment>
<feature type="transmembrane region" description="Helical" evidence="10">
    <location>
        <begin position="105"/>
        <end position="126"/>
    </location>
</feature>
<dbReference type="PROSITE" id="PS51371">
    <property type="entry name" value="CBS"/>
    <property type="match status" value="1"/>
</dbReference>
<keyword evidence="3 9" id="KW-0812">Transmembrane</keyword>
<evidence type="ECO:0000259" key="11">
    <source>
        <dbReference type="PROSITE" id="PS51371"/>
    </source>
</evidence>
<dbReference type="PANTHER" id="PTHR22777:SF17">
    <property type="entry name" value="UPF0053 PROTEIN SLL0260"/>
    <property type="match status" value="1"/>
</dbReference>
<evidence type="ECO:0000256" key="4">
    <source>
        <dbReference type="ARBA" id="ARBA00022737"/>
    </source>
</evidence>
<dbReference type="GO" id="GO:0005886">
    <property type="term" value="C:plasma membrane"/>
    <property type="evidence" value="ECO:0007669"/>
    <property type="project" value="TreeGrafter"/>
</dbReference>
<dbReference type="EMBL" id="UHIO01000001">
    <property type="protein sequence ID" value="SUP43916.1"/>
    <property type="molecule type" value="Genomic_DNA"/>
</dbReference>
<keyword evidence="4" id="KW-0677">Repeat</keyword>
<evidence type="ECO:0000256" key="8">
    <source>
        <dbReference type="PROSITE-ProRule" id="PRU00703"/>
    </source>
</evidence>
<accession>A0A380NLD5</accession>
<dbReference type="InterPro" id="IPR036318">
    <property type="entry name" value="FAD-bd_PCMH-like_sf"/>
</dbReference>
<evidence type="ECO:0000256" key="1">
    <source>
        <dbReference type="ARBA" id="ARBA00004141"/>
    </source>
</evidence>
<dbReference type="PANTHER" id="PTHR22777">
    <property type="entry name" value="HEMOLYSIN-RELATED"/>
    <property type="match status" value="1"/>
</dbReference>
<dbReference type="PROSITE" id="PS51846">
    <property type="entry name" value="CNNM"/>
    <property type="match status" value="1"/>
</dbReference>
<feature type="domain" description="CNNM transmembrane" evidence="12">
    <location>
        <begin position="1"/>
        <end position="203"/>
    </location>
</feature>
<name>A0A380NLD5_9FIRM</name>
<dbReference type="InterPro" id="IPR044751">
    <property type="entry name" value="Ion_transp-like_CBS"/>
</dbReference>
<comment type="subcellular location">
    <subcellularLocation>
        <location evidence="1">Membrane</location>
        <topology evidence="1">Multi-pass membrane protein</topology>
    </subcellularLocation>
</comment>
<keyword evidence="14" id="KW-1185">Reference proteome</keyword>
<evidence type="ECO:0000256" key="9">
    <source>
        <dbReference type="PROSITE-ProRule" id="PRU01193"/>
    </source>
</evidence>
<dbReference type="Proteomes" id="UP000255367">
    <property type="component" value="Unassembled WGS sequence"/>
</dbReference>
<dbReference type="SUPFAM" id="SSF54631">
    <property type="entry name" value="CBS-domain pair"/>
    <property type="match status" value="1"/>
</dbReference>
<feature type="domain" description="CBS" evidence="11">
    <location>
        <begin position="291"/>
        <end position="351"/>
    </location>
</feature>
<dbReference type="RefSeq" id="WP_115310550.1">
    <property type="nucleotide sequence ID" value="NZ_UHIO01000001.1"/>
</dbReference>
<feature type="transmembrane region" description="Helical" evidence="10">
    <location>
        <begin position="6"/>
        <end position="30"/>
    </location>
</feature>
<reference evidence="13 14" key="1">
    <citation type="submission" date="2018-06" db="EMBL/GenBank/DDBJ databases">
        <authorList>
            <consortium name="Pathogen Informatics"/>
            <person name="Doyle S."/>
        </authorList>
    </citation>
    <scope>NUCLEOTIDE SEQUENCE [LARGE SCALE GENOMIC DNA]</scope>
    <source>
        <strain evidence="13 14">NCTC12020</strain>
    </source>
</reference>
<sequence>MDGDVGLEILIILLLIIANGIFSMTELAIVNARKGLLEDSAEKGSKGAQRAIQLSEDPNQMFSTIQIGITLIGIVTGLYSGAALSEPMAKVIKEYIPTLASYADSVSPIIIVSLTTYLSLVIGELVPKRLALNAPEKIAIFMAVPMHYFAVVATPLVALLSVSTTSLLKVMGVKDKEEAPVTELEINKMLTQGVELGAFEKDEPRLVDNVFRLADLNAGDVMTPRTQLKWLDLNSPEEEIKERLCHSTHYRLPVGRDSLDELEGLVVVADVFAEHMKQNGHKTLKELVETCTKQPVMVPESISLMKLLEVFRTEGVHETVVLDEYGGFSGLVTLHDIMEKLVGLMPASEDELKEEENRVIQRSDTTWLVDGLLSIDEFKDYFNITKELPGEDEDLYKTVGGFLMYLFGRIPKELERYVWEDYTFEIVDMDNVRIDKIMVTHEPVIDEVTDENKDS</sequence>
<evidence type="ECO:0000256" key="6">
    <source>
        <dbReference type="ARBA" id="ARBA00023122"/>
    </source>
</evidence>
<evidence type="ECO:0000313" key="14">
    <source>
        <dbReference type="Proteomes" id="UP000255367"/>
    </source>
</evidence>
<proteinExistence type="inferred from homology"/>
<feature type="transmembrane region" description="Helical" evidence="10">
    <location>
        <begin position="65"/>
        <end position="85"/>
    </location>
</feature>